<proteinExistence type="inferred from homology"/>
<dbReference type="AlphaFoldDB" id="A0A402A9D0"/>
<dbReference type="Pfam" id="PF00491">
    <property type="entry name" value="Arginase"/>
    <property type="match status" value="1"/>
</dbReference>
<reference evidence="6" key="1">
    <citation type="submission" date="2018-12" db="EMBL/GenBank/DDBJ databases">
        <title>Tengunoibacter tsumagoiensis gen. nov., sp. nov., Dictyobacter kobayashii sp. nov., D. alpinus sp. nov., and D. joshuensis sp. nov. and description of Dictyobacteraceae fam. nov. within the order Ktedonobacterales isolated from Tengu-no-mugimeshi.</title>
        <authorList>
            <person name="Wang C.M."/>
            <person name="Zheng Y."/>
            <person name="Sakai Y."/>
            <person name="Toyoda A."/>
            <person name="Minakuchi Y."/>
            <person name="Abe K."/>
            <person name="Yokota A."/>
            <person name="Yabe S."/>
        </authorList>
    </citation>
    <scope>NUCLEOTIDE SEQUENCE [LARGE SCALE GENOMIC DNA]</scope>
    <source>
        <strain evidence="6">Uno3</strain>
    </source>
</reference>
<accession>A0A402A9D0</accession>
<dbReference type="Gene3D" id="3.40.800.10">
    <property type="entry name" value="Ureohydrolase domain"/>
    <property type="match status" value="1"/>
</dbReference>
<keyword evidence="3" id="KW-0464">Manganese</keyword>
<dbReference type="RefSeq" id="WP_126583038.1">
    <property type="nucleotide sequence ID" value="NZ_BIFR01000002.1"/>
</dbReference>
<evidence type="ECO:0000313" key="5">
    <source>
        <dbReference type="EMBL" id="GCE15606.1"/>
    </source>
</evidence>
<dbReference type="SUPFAM" id="SSF52768">
    <property type="entry name" value="Arginase/deacetylase"/>
    <property type="match status" value="1"/>
</dbReference>
<evidence type="ECO:0000256" key="4">
    <source>
        <dbReference type="PROSITE-ProRule" id="PRU00742"/>
    </source>
</evidence>
<comment type="similarity">
    <text evidence="4">Belongs to the arginase family.</text>
</comment>
<dbReference type="PROSITE" id="PS51409">
    <property type="entry name" value="ARGINASE_2"/>
    <property type="match status" value="1"/>
</dbReference>
<comment type="caution">
    <text evidence="5">The sequence shown here is derived from an EMBL/GenBank/DDBJ whole genome shotgun (WGS) entry which is preliminary data.</text>
</comment>
<sequence length="302" mass="32296">MPKPIVILDAPSNLGLRPPEPGLVPGVYKLAGALRDKGLVSRLRANDGGVVVPPRYLPAWDGKTLRNAQGLISYSLRLADRIQQHISAGAFPLVLGGDCSILLGGMLALRRRGRYGLIFIDGHLDFRHPGNAEGVGSAAGEDLALVMGRGAASLTNLEGHSPLVEGRDVVAIGFRPDDEYLAEVREAGVTTIDATQLQREGATQIARLARETLQQRSVEGYWIHLDVDVLDPIVMPAVDTPTPGGLTVRELVSLLRHLLTSNLALGLEVTVFDPDLDPDGMLAQRLTDVLAAGFQDYPSGQC</sequence>
<keyword evidence="6" id="KW-1185">Reference proteome</keyword>
<dbReference type="InterPro" id="IPR023696">
    <property type="entry name" value="Ureohydrolase_dom_sf"/>
</dbReference>
<organism evidence="5 6">
    <name type="scientific">Tengunoibacter tsumagoiensis</name>
    <dbReference type="NCBI Taxonomy" id="2014871"/>
    <lineage>
        <taxon>Bacteria</taxon>
        <taxon>Bacillati</taxon>
        <taxon>Chloroflexota</taxon>
        <taxon>Ktedonobacteria</taxon>
        <taxon>Ktedonobacterales</taxon>
        <taxon>Dictyobacteraceae</taxon>
        <taxon>Tengunoibacter</taxon>
    </lineage>
</organism>
<dbReference type="PANTHER" id="PTHR43782:SF3">
    <property type="entry name" value="ARGINASE"/>
    <property type="match status" value="1"/>
</dbReference>
<dbReference type="EMBL" id="BIFR01000002">
    <property type="protein sequence ID" value="GCE15606.1"/>
    <property type="molecule type" value="Genomic_DNA"/>
</dbReference>
<dbReference type="GO" id="GO:0030145">
    <property type="term" value="F:manganese ion binding"/>
    <property type="evidence" value="ECO:0007669"/>
    <property type="project" value="TreeGrafter"/>
</dbReference>
<evidence type="ECO:0000313" key="6">
    <source>
        <dbReference type="Proteomes" id="UP000287352"/>
    </source>
</evidence>
<keyword evidence="2" id="KW-0378">Hydrolase</keyword>
<dbReference type="OrthoDB" id="9789727at2"/>
<dbReference type="PRINTS" id="PR00116">
    <property type="entry name" value="ARGINASE"/>
</dbReference>
<dbReference type="PANTHER" id="PTHR43782">
    <property type="entry name" value="ARGINASE"/>
    <property type="match status" value="1"/>
</dbReference>
<dbReference type="GO" id="GO:0004053">
    <property type="term" value="F:arginase activity"/>
    <property type="evidence" value="ECO:0007669"/>
    <property type="project" value="TreeGrafter"/>
</dbReference>
<dbReference type="CDD" id="cd09999">
    <property type="entry name" value="Arginase-like_1"/>
    <property type="match status" value="1"/>
</dbReference>
<protein>
    <submittedName>
        <fullName evidence="5">Arginase</fullName>
    </submittedName>
</protein>
<dbReference type="Proteomes" id="UP000287352">
    <property type="component" value="Unassembled WGS sequence"/>
</dbReference>
<evidence type="ECO:0000256" key="1">
    <source>
        <dbReference type="ARBA" id="ARBA00022723"/>
    </source>
</evidence>
<name>A0A402A9D0_9CHLR</name>
<dbReference type="InterPro" id="IPR006035">
    <property type="entry name" value="Ureohydrolase"/>
</dbReference>
<evidence type="ECO:0000256" key="2">
    <source>
        <dbReference type="ARBA" id="ARBA00022801"/>
    </source>
</evidence>
<dbReference type="GO" id="GO:0005737">
    <property type="term" value="C:cytoplasm"/>
    <property type="evidence" value="ECO:0007669"/>
    <property type="project" value="TreeGrafter"/>
</dbReference>
<gene>
    <name evidence="5" type="ORF">KTT_54650</name>
</gene>
<evidence type="ECO:0000256" key="3">
    <source>
        <dbReference type="ARBA" id="ARBA00023211"/>
    </source>
</evidence>
<keyword evidence="1" id="KW-0479">Metal-binding</keyword>